<dbReference type="PaxDb" id="55529-EKX34525"/>
<dbReference type="EnsemblProtists" id="EKX34525">
    <property type="protein sequence ID" value="EKX34525"/>
    <property type="gene ID" value="GUITHDRAFT_147139"/>
</dbReference>
<organism evidence="1">
    <name type="scientific">Guillardia theta (strain CCMP2712)</name>
    <name type="common">Cryptophyte</name>
    <dbReference type="NCBI Taxonomy" id="905079"/>
    <lineage>
        <taxon>Eukaryota</taxon>
        <taxon>Cryptophyceae</taxon>
        <taxon>Pyrenomonadales</taxon>
        <taxon>Geminigeraceae</taxon>
        <taxon>Guillardia</taxon>
    </lineage>
</organism>
<name>L1IF94_GUITC</name>
<accession>L1IF94</accession>
<dbReference type="RefSeq" id="XP_005821505.1">
    <property type="nucleotide sequence ID" value="XM_005821448.1"/>
</dbReference>
<evidence type="ECO:0000313" key="3">
    <source>
        <dbReference type="Proteomes" id="UP000011087"/>
    </source>
</evidence>
<reference evidence="1 3" key="1">
    <citation type="journal article" date="2012" name="Nature">
        <title>Algal genomes reveal evolutionary mosaicism and the fate of nucleomorphs.</title>
        <authorList>
            <consortium name="DOE Joint Genome Institute"/>
            <person name="Curtis B.A."/>
            <person name="Tanifuji G."/>
            <person name="Burki F."/>
            <person name="Gruber A."/>
            <person name="Irimia M."/>
            <person name="Maruyama S."/>
            <person name="Arias M.C."/>
            <person name="Ball S.G."/>
            <person name="Gile G.H."/>
            <person name="Hirakawa Y."/>
            <person name="Hopkins J.F."/>
            <person name="Kuo A."/>
            <person name="Rensing S.A."/>
            <person name="Schmutz J."/>
            <person name="Symeonidi A."/>
            <person name="Elias M."/>
            <person name="Eveleigh R.J."/>
            <person name="Herman E.K."/>
            <person name="Klute M.J."/>
            <person name="Nakayama T."/>
            <person name="Obornik M."/>
            <person name="Reyes-Prieto A."/>
            <person name="Armbrust E.V."/>
            <person name="Aves S.J."/>
            <person name="Beiko R.G."/>
            <person name="Coutinho P."/>
            <person name="Dacks J.B."/>
            <person name="Durnford D.G."/>
            <person name="Fast N.M."/>
            <person name="Green B.R."/>
            <person name="Grisdale C.J."/>
            <person name="Hempel F."/>
            <person name="Henrissat B."/>
            <person name="Hoppner M.P."/>
            <person name="Ishida K."/>
            <person name="Kim E."/>
            <person name="Koreny L."/>
            <person name="Kroth P.G."/>
            <person name="Liu Y."/>
            <person name="Malik S.B."/>
            <person name="Maier U.G."/>
            <person name="McRose D."/>
            <person name="Mock T."/>
            <person name="Neilson J.A."/>
            <person name="Onodera N.T."/>
            <person name="Poole A.M."/>
            <person name="Pritham E.J."/>
            <person name="Richards T.A."/>
            <person name="Rocap G."/>
            <person name="Roy S.W."/>
            <person name="Sarai C."/>
            <person name="Schaack S."/>
            <person name="Shirato S."/>
            <person name="Slamovits C.H."/>
            <person name="Spencer D.F."/>
            <person name="Suzuki S."/>
            <person name="Worden A.Z."/>
            <person name="Zauner S."/>
            <person name="Barry K."/>
            <person name="Bell C."/>
            <person name="Bharti A.K."/>
            <person name="Crow J.A."/>
            <person name="Grimwood J."/>
            <person name="Kramer R."/>
            <person name="Lindquist E."/>
            <person name="Lucas S."/>
            <person name="Salamov A."/>
            <person name="McFadden G.I."/>
            <person name="Lane C.E."/>
            <person name="Keeling P.J."/>
            <person name="Gray M.W."/>
            <person name="Grigoriev I.V."/>
            <person name="Archibald J.M."/>
        </authorList>
    </citation>
    <scope>NUCLEOTIDE SEQUENCE</scope>
    <source>
        <strain evidence="1 3">CCMP2712</strain>
    </source>
</reference>
<dbReference type="AlphaFoldDB" id="L1IF94"/>
<reference evidence="3" key="2">
    <citation type="submission" date="2012-11" db="EMBL/GenBank/DDBJ databases">
        <authorList>
            <person name="Kuo A."/>
            <person name="Curtis B.A."/>
            <person name="Tanifuji G."/>
            <person name="Burki F."/>
            <person name="Gruber A."/>
            <person name="Irimia M."/>
            <person name="Maruyama S."/>
            <person name="Arias M.C."/>
            <person name="Ball S.G."/>
            <person name="Gile G.H."/>
            <person name="Hirakawa Y."/>
            <person name="Hopkins J.F."/>
            <person name="Rensing S.A."/>
            <person name="Schmutz J."/>
            <person name="Symeonidi A."/>
            <person name="Elias M."/>
            <person name="Eveleigh R.J."/>
            <person name="Herman E.K."/>
            <person name="Klute M.J."/>
            <person name="Nakayama T."/>
            <person name="Obornik M."/>
            <person name="Reyes-Prieto A."/>
            <person name="Armbrust E.V."/>
            <person name="Aves S.J."/>
            <person name="Beiko R.G."/>
            <person name="Coutinho P."/>
            <person name="Dacks J.B."/>
            <person name="Durnford D.G."/>
            <person name="Fast N.M."/>
            <person name="Green B.R."/>
            <person name="Grisdale C."/>
            <person name="Hempe F."/>
            <person name="Henrissat B."/>
            <person name="Hoppner M.P."/>
            <person name="Ishida K.-I."/>
            <person name="Kim E."/>
            <person name="Koreny L."/>
            <person name="Kroth P.G."/>
            <person name="Liu Y."/>
            <person name="Malik S.-B."/>
            <person name="Maier U.G."/>
            <person name="McRose D."/>
            <person name="Mock T."/>
            <person name="Neilson J.A."/>
            <person name="Onodera N.T."/>
            <person name="Poole A.M."/>
            <person name="Pritham E.J."/>
            <person name="Richards T.A."/>
            <person name="Rocap G."/>
            <person name="Roy S.W."/>
            <person name="Sarai C."/>
            <person name="Schaack S."/>
            <person name="Shirato S."/>
            <person name="Slamovits C.H."/>
            <person name="Spencer D.F."/>
            <person name="Suzuki S."/>
            <person name="Worden A.Z."/>
            <person name="Zauner S."/>
            <person name="Barry K."/>
            <person name="Bell C."/>
            <person name="Bharti A.K."/>
            <person name="Crow J.A."/>
            <person name="Grimwood J."/>
            <person name="Kramer R."/>
            <person name="Lindquist E."/>
            <person name="Lucas S."/>
            <person name="Salamov A."/>
            <person name="McFadden G.I."/>
            <person name="Lane C.E."/>
            <person name="Keeling P.J."/>
            <person name="Gray M.W."/>
            <person name="Grigoriev I.V."/>
            <person name="Archibald J.M."/>
        </authorList>
    </citation>
    <scope>NUCLEOTIDE SEQUENCE</scope>
    <source>
        <strain evidence="3">CCMP2712</strain>
    </source>
</reference>
<evidence type="ECO:0000313" key="2">
    <source>
        <dbReference type="EnsemblProtists" id="EKX34525"/>
    </source>
</evidence>
<dbReference type="EMBL" id="JH993107">
    <property type="protein sequence ID" value="EKX34525.1"/>
    <property type="molecule type" value="Genomic_DNA"/>
</dbReference>
<reference evidence="2" key="3">
    <citation type="submission" date="2015-06" db="UniProtKB">
        <authorList>
            <consortium name="EnsemblProtists"/>
        </authorList>
    </citation>
    <scope>IDENTIFICATION</scope>
</reference>
<dbReference type="HOGENOM" id="CLU_2311526_0_0_1"/>
<gene>
    <name evidence="1" type="ORF">GUITHDRAFT_147139</name>
</gene>
<protein>
    <submittedName>
        <fullName evidence="1 2">Uncharacterized protein</fullName>
    </submittedName>
</protein>
<proteinExistence type="predicted"/>
<evidence type="ECO:0000313" key="1">
    <source>
        <dbReference type="EMBL" id="EKX34525.1"/>
    </source>
</evidence>
<keyword evidence="3" id="KW-1185">Reference proteome</keyword>
<dbReference type="KEGG" id="gtt:GUITHDRAFT_147139"/>
<dbReference type="Proteomes" id="UP000011087">
    <property type="component" value="Unassembled WGS sequence"/>
</dbReference>
<dbReference type="GeneID" id="17291263"/>
<sequence length="100" mass="10889">MEHGFSYVGYDPTSDKAIIQFGNEANARLVPAHDLLKTSGQGESNHCHTSFSYVGYDPKSDKAIVQYSDESSARLVPAVDVVSCGEFPQLETARRSAGFM</sequence>
<dbReference type="OrthoDB" id="10531159at2759"/>